<dbReference type="PANTHER" id="PTHR40128:SF1">
    <property type="entry name" value="PHYTANOYL-COA HYDROXYLASE"/>
    <property type="match status" value="1"/>
</dbReference>
<reference evidence="2 3" key="1">
    <citation type="submission" date="2016-10" db="EMBL/GenBank/DDBJ databases">
        <title>The Draft Genome Sequence of Actinokineospora bangkokensis 44EHWT reveals the biosynthetic pathway of antifungal compounds Thailandins with unusual extender unit butylmalonyl-CoA.</title>
        <authorList>
            <person name="Greule A."/>
            <person name="Intra B."/>
            <person name="Flemming S."/>
            <person name="Rommel M.G."/>
            <person name="Panbangred W."/>
            <person name="Bechthold A."/>
        </authorList>
    </citation>
    <scope>NUCLEOTIDE SEQUENCE [LARGE SCALE GENOMIC DNA]</scope>
    <source>
        <strain evidence="2 3">44EHW</strain>
    </source>
</reference>
<evidence type="ECO:0000313" key="3">
    <source>
        <dbReference type="Proteomes" id="UP000186040"/>
    </source>
</evidence>
<dbReference type="InterPro" id="IPR036527">
    <property type="entry name" value="SCP2_sterol-bd_dom_sf"/>
</dbReference>
<dbReference type="PANTHER" id="PTHR40128">
    <property type="entry name" value="EXPRESSED PROTEIN"/>
    <property type="match status" value="1"/>
</dbReference>
<sequence>MRELVDSTPIAADPDALRARVAEDGYVFLRGLLEPGPIRKTAHQVLAALQAEGWLSPDAEPAEAELLPPARDFKNANFVPGYARVQKVEGLHSLPHQPALTAVLRALVGDDVFCHPRKVARLVWPTGMGTTPGLYVHQDFVVEGVADMFTTWVPFVDCPPELGGLAVLTGSQNQGVAPRFDHVDQDDDRWATTSYRVGDVLLFHCLTAHGALPNRTSRLRLSADYRWQSAATPVPADALRPHLFGALPDWDELSAGWAEPGWVTPPAGVRTVERTGGEAASVPPSRFVTVPEQSPTDGEHVVLAGLFNNMRDAFQPARAAGRTAAIDYRITGQDGADHHWRLAVADGGCTVVTDPPSPGEVTISSAFSDYLRIVSGKLDPFAALSTGKLRIEGSPELAVEQLTWFRD</sequence>
<dbReference type="SUPFAM" id="SSF51197">
    <property type="entry name" value="Clavaminate synthase-like"/>
    <property type="match status" value="1"/>
</dbReference>
<comment type="caution">
    <text evidence="2">The sequence shown here is derived from an EMBL/GenBank/DDBJ whole genome shotgun (WGS) entry which is preliminary data.</text>
</comment>
<protein>
    <recommendedName>
        <fullName evidence="1">SCP2 domain-containing protein</fullName>
    </recommendedName>
</protein>
<dbReference type="Gene3D" id="3.30.1050.10">
    <property type="entry name" value="SCP2 sterol-binding domain"/>
    <property type="match status" value="1"/>
</dbReference>
<dbReference type="AlphaFoldDB" id="A0A1Q9LIL6"/>
<dbReference type="Pfam" id="PF05721">
    <property type="entry name" value="PhyH"/>
    <property type="match status" value="1"/>
</dbReference>
<dbReference type="Proteomes" id="UP000186040">
    <property type="component" value="Unassembled WGS sequence"/>
</dbReference>
<accession>A0A1Q9LIL6</accession>
<keyword evidence="3" id="KW-1185">Reference proteome</keyword>
<dbReference type="GO" id="GO:0016706">
    <property type="term" value="F:2-oxoglutarate-dependent dioxygenase activity"/>
    <property type="evidence" value="ECO:0007669"/>
    <property type="project" value="UniProtKB-ARBA"/>
</dbReference>
<dbReference type="Gene3D" id="2.60.120.620">
    <property type="entry name" value="q2cbj1_9rhob like domain"/>
    <property type="match status" value="1"/>
</dbReference>
<evidence type="ECO:0000259" key="1">
    <source>
        <dbReference type="Pfam" id="PF02036"/>
    </source>
</evidence>
<dbReference type="EMBL" id="MKQR01000018">
    <property type="protein sequence ID" value="OLR91897.1"/>
    <property type="molecule type" value="Genomic_DNA"/>
</dbReference>
<dbReference type="Pfam" id="PF02036">
    <property type="entry name" value="SCP2"/>
    <property type="match status" value="1"/>
</dbReference>
<evidence type="ECO:0000313" key="2">
    <source>
        <dbReference type="EMBL" id="OLR91897.1"/>
    </source>
</evidence>
<gene>
    <name evidence="2" type="ORF">BJP25_24000</name>
</gene>
<dbReference type="SUPFAM" id="SSF55718">
    <property type="entry name" value="SCP-like"/>
    <property type="match status" value="1"/>
</dbReference>
<dbReference type="InterPro" id="IPR003033">
    <property type="entry name" value="SCP2_sterol-bd_dom"/>
</dbReference>
<name>A0A1Q9LIL6_9PSEU</name>
<organism evidence="2 3">
    <name type="scientific">Actinokineospora bangkokensis</name>
    <dbReference type="NCBI Taxonomy" id="1193682"/>
    <lineage>
        <taxon>Bacteria</taxon>
        <taxon>Bacillati</taxon>
        <taxon>Actinomycetota</taxon>
        <taxon>Actinomycetes</taxon>
        <taxon>Pseudonocardiales</taxon>
        <taxon>Pseudonocardiaceae</taxon>
        <taxon>Actinokineospora</taxon>
    </lineage>
</organism>
<dbReference type="STRING" id="1193682.BJP25_24000"/>
<feature type="domain" description="SCP2" evidence="1">
    <location>
        <begin position="322"/>
        <end position="398"/>
    </location>
</feature>
<dbReference type="InterPro" id="IPR008775">
    <property type="entry name" value="Phytyl_CoA_dOase-like"/>
</dbReference>
<proteinExistence type="predicted"/>